<keyword evidence="7" id="KW-0479">Metal-binding</keyword>
<evidence type="ECO:0000256" key="4">
    <source>
        <dbReference type="ARBA" id="ARBA00032460"/>
    </source>
</evidence>
<dbReference type="CDD" id="cd07233">
    <property type="entry name" value="GlxI_Zn"/>
    <property type="match status" value="1"/>
</dbReference>
<dbReference type="GO" id="GO:0046872">
    <property type="term" value="F:metal ion binding"/>
    <property type="evidence" value="ECO:0007669"/>
    <property type="project" value="UniProtKB-KW"/>
</dbReference>
<keyword evidence="9" id="KW-0456">Lyase</keyword>
<evidence type="ECO:0000256" key="1">
    <source>
        <dbReference type="ARBA" id="ARBA00022833"/>
    </source>
</evidence>
<evidence type="ECO:0000259" key="8">
    <source>
        <dbReference type="PROSITE" id="PS51819"/>
    </source>
</evidence>
<accession>A0A9Q1CIB9</accession>
<reference evidence="9" key="1">
    <citation type="submission" date="2021-10" db="EMBL/GenBank/DDBJ databases">
        <title>Tropical sea cucumber genome reveals ecological adaptation and Cuvierian tubules defense mechanism.</title>
        <authorList>
            <person name="Chen T."/>
        </authorList>
    </citation>
    <scope>NUCLEOTIDE SEQUENCE</scope>
    <source>
        <strain evidence="9">Nanhai2018</strain>
        <tissue evidence="9">Muscle</tissue>
    </source>
</reference>
<dbReference type="Gene3D" id="3.10.180.10">
    <property type="entry name" value="2,3-Dihydroxybiphenyl 1,2-Dioxygenase, domain 1"/>
    <property type="match status" value="1"/>
</dbReference>
<evidence type="ECO:0000313" key="10">
    <source>
        <dbReference type="Proteomes" id="UP001152320"/>
    </source>
</evidence>
<dbReference type="InterPro" id="IPR004361">
    <property type="entry name" value="Glyoxalase_1"/>
</dbReference>
<comment type="cofactor">
    <cofactor evidence="7">
        <name>Zn(2+)</name>
        <dbReference type="ChEBI" id="CHEBI:29105"/>
    </cofactor>
    <text evidence="7">Binds 1 zinc ion per subunit. In the homodimer, two zinc ions are bound between subunits.</text>
</comment>
<proteinExistence type="predicted"/>
<feature type="active site" description="Proton donor/acceptor" evidence="6">
    <location>
        <position position="177"/>
    </location>
</feature>
<sequence length="186" mass="21248">MVEVKPKATMASSMKEGDADKACAVPDEATKGFYLQQTMMRIKDPRKSLDFYSRVMGMRLLGAIDITDLQFTVYFMGYCEESKIPTDKLVRQKFALTYPGTLELKYNYGTDTDEEFNGYHNGNKEPKGFGHIGMYVPDVYAACERFEKLNVPFIKKPDSGKMKGLAFIQDPDGYWIEILNEKILKE</sequence>
<evidence type="ECO:0000256" key="7">
    <source>
        <dbReference type="PIRSR" id="PIRSR604361-3"/>
    </source>
</evidence>
<dbReference type="EMBL" id="JAIZAY010000003">
    <property type="protein sequence ID" value="KAJ8045445.1"/>
    <property type="molecule type" value="Genomic_DNA"/>
</dbReference>
<dbReference type="GO" id="GO:0004462">
    <property type="term" value="F:lactoylglutathione lyase activity"/>
    <property type="evidence" value="ECO:0007669"/>
    <property type="project" value="InterPro"/>
</dbReference>
<protein>
    <recommendedName>
        <fullName evidence="3">Aldoketomutase</fullName>
    </recommendedName>
    <alternativeName>
        <fullName evidence="2">Ketone-aldehyde mutase</fullName>
    </alternativeName>
    <alternativeName>
        <fullName evidence="4">Methylglyoxalase</fullName>
    </alternativeName>
    <alternativeName>
        <fullName evidence="5">S-D-lactoylglutathione methylglyoxal lyase</fullName>
    </alternativeName>
</protein>
<dbReference type="NCBIfam" id="TIGR00068">
    <property type="entry name" value="glyox_I"/>
    <property type="match status" value="1"/>
</dbReference>
<evidence type="ECO:0000256" key="3">
    <source>
        <dbReference type="ARBA" id="ARBA00030892"/>
    </source>
</evidence>
<dbReference type="InterPro" id="IPR029068">
    <property type="entry name" value="Glyas_Bleomycin-R_OHBP_Dase"/>
</dbReference>
<feature type="binding site" evidence="7">
    <location>
        <position position="177"/>
    </location>
    <ligand>
        <name>Zn(2+)</name>
        <dbReference type="ChEBI" id="CHEBI:29105"/>
        <note>ligand shared between dimeric partners</note>
    </ligand>
</feature>
<comment type="caution">
    <text evidence="9">The sequence shown here is derived from an EMBL/GenBank/DDBJ whole genome shotgun (WGS) entry which is preliminary data.</text>
</comment>
<feature type="domain" description="VOC" evidence="8">
    <location>
        <begin position="34"/>
        <end position="181"/>
    </location>
</feature>
<evidence type="ECO:0000256" key="6">
    <source>
        <dbReference type="PIRSR" id="PIRSR604361-1"/>
    </source>
</evidence>
<feature type="binding site" evidence="7">
    <location>
        <position position="37"/>
    </location>
    <ligand>
        <name>Zn(2+)</name>
        <dbReference type="ChEBI" id="CHEBI:29105"/>
        <note>ligand shared between dimeric partners</note>
    </ligand>
</feature>
<feature type="binding site" evidence="7">
    <location>
        <position position="103"/>
    </location>
    <ligand>
        <name>Zn(2+)</name>
        <dbReference type="ChEBI" id="CHEBI:29105"/>
        <note>ligand shared between dimeric partners</note>
    </ligand>
</feature>
<feature type="binding site" evidence="7">
    <location>
        <position position="131"/>
    </location>
    <ligand>
        <name>Zn(2+)</name>
        <dbReference type="ChEBI" id="CHEBI:29105"/>
        <note>ligand shared between dimeric partners</note>
    </ligand>
</feature>
<keyword evidence="1 7" id="KW-0862">Zinc</keyword>
<keyword evidence="10" id="KW-1185">Reference proteome</keyword>
<dbReference type="Pfam" id="PF00903">
    <property type="entry name" value="Glyoxalase"/>
    <property type="match status" value="1"/>
</dbReference>
<dbReference type="InterPro" id="IPR004360">
    <property type="entry name" value="Glyas_Fos-R_dOase_dom"/>
</dbReference>
<dbReference type="InterPro" id="IPR037523">
    <property type="entry name" value="VOC_core"/>
</dbReference>
<dbReference type="AlphaFoldDB" id="A0A9Q1CIB9"/>
<dbReference type="SUPFAM" id="SSF54593">
    <property type="entry name" value="Glyoxalase/Bleomycin resistance protein/Dihydroxybiphenyl dioxygenase"/>
    <property type="match status" value="1"/>
</dbReference>
<organism evidence="9 10">
    <name type="scientific">Holothuria leucospilota</name>
    <name type="common">Black long sea cucumber</name>
    <name type="synonym">Mertensiothuria leucospilota</name>
    <dbReference type="NCBI Taxonomy" id="206669"/>
    <lineage>
        <taxon>Eukaryota</taxon>
        <taxon>Metazoa</taxon>
        <taxon>Echinodermata</taxon>
        <taxon>Eleutherozoa</taxon>
        <taxon>Echinozoa</taxon>
        <taxon>Holothuroidea</taxon>
        <taxon>Aspidochirotacea</taxon>
        <taxon>Aspidochirotida</taxon>
        <taxon>Holothuriidae</taxon>
        <taxon>Holothuria</taxon>
    </lineage>
</organism>
<evidence type="ECO:0000313" key="9">
    <source>
        <dbReference type="EMBL" id="KAJ8045445.1"/>
    </source>
</evidence>
<dbReference type="PANTHER" id="PTHR10374:SF30">
    <property type="entry name" value="LACTOYLGLUTATHIONE LYASE"/>
    <property type="match status" value="1"/>
</dbReference>
<dbReference type="OrthoDB" id="16820at2759"/>
<gene>
    <name evidence="9" type="ORF">HOLleu_08458</name>
</gene>
<dbReference type="PANTHER" id="PTHR10374">
    <property type="entry name" value="LACTOYLGLUTATHIONE LYASE GLYOXALASE I"/>
    <property type="match status" value="1"/>
</dbReference>
<dbReference type="Proteomes" id="UP001152320">
    <property type="component" value="Chromosome 3"/>
</dbReference>
<evidence type="ECO:0000256" key="2">
    <source>
        <dbReference type="ARBA" id="ARBA00030291"/>
    </source>
</evidence>
<name>A0A9Q1CIB9_HOLLE</name>
<evidence type="ECO:0000256" key="5">
    <source>
        <dbReference type="ARBA" id="ARBA00033298"/>
    </source>
</evidence>
<dbReference type="PROSITE" id="PS51819">
    <property type="entry name" value="VOC"/>
    <property type="match status" value="1"/>
</dbReference>